<name>A0A511ZC46_9BACL</name>
<keyword evidence="3" id="KW-1185">Reference proteome</keyword>
<evidence type="ECO:0000313" key="2">
    <source>
        <dbReference type="EMBL" id="GEN84993.1"/>
    </source>
</evidence>
<dbReference type="OrthoDB" id="2440524at2"/>
<accession>A0A511ZC46</accession>
<reference evidence="2 3" key="1">
    <citation type="submission" date="2019-07" db="EMBL/GenBank/DDBJ databases">
        <title>Whole genome shotgun sequence of Sporosarcina luteola NBRC 105378.</title>
        <authorList>
            <person name="Hosoyama A."/>
            <person name="Uohara A."/>
            <person name="Ohji S."/>
            <person name="Ichikawa N."/>
        </authorList>
    </citation>
    <scope>NUCLEOTIDE SEQUENCE [LARGE SCALE GENOMIC DNA]</scope>
    <source>
        <strain evidence="2 3">NBRC 105378</strain>
    </source>
</reference>
<keyword evidence="1" id="KW-0472">Membrane</keyword>
<evidence type="ECO:0000313" key="3">
    <source>
        <dbReference type="Proteomes" id="UP000321901"/>
    </source>
</evidence>
<feature type="transmembrane region" description="Helical" evidence="1">
    <location>
        <begin position="16"/>
        <end position="35"/>
    </location>
</feature>
<protein>
    <submittedName>
        <fullName evidence="2">Uncharacterized protein</fullName>
    </submittedName>
</protein>
<dbReference type="EMBL" id="BJYL01000055">
    <property type="protein sequence ID" value="GEN84993.1"/>
    <property type="molecule type" value="Genomic_DNA"/>
</dbReference>
<sequence length="71" mass="8594">MSDRFELSFKNKVIKMWLVFMVPTVIVQILLLLFTEYPREILAGIPSIPTTLFFIWLYFHKRKQKKKENFA</sequence>
<organism evidence="2 3">
    <name type="scientific">Sporosarcina luteola</name>
    <dbReference type="NCBI Taxonomy" id="582850"/>
    <lineage>
        <taxon>Bacteria</taxon>
        <taxon>Bacillati</taxon>
        <taxon>Bacillota</taxon>
        <taxon>Bacilli</taxon>
        <taxon>Bacillales</taxon>
        <taxon>Caryophanaceae</taxon>
        <taxon>Sporosarcina</taxon>
    </lineage>
</organism>
<keyword evidence="1" id="KW-0812">Transmembrane</keyword>
<gene>
    <name evidence="2" type="ORF">SLU01_33050</name>
</gene>
<evidence type="ECO:0000256" key="1">
    <source>
        <dbReference type="SAM" id="Phobius"/>
    </source>
</evidence>
<dbReference type="RefSeq" id="WP_147060373.1">
    <property type="nucleotide sequence ID" value="NZ_BJYL01000055.1"/>
</dbReference>
<dbReference type="Proteomes" id="UP000321901">
    <property type="component" value="Unassembled WGS sequence"/>
</dbReference>
<keyword evidence="1" id="KW-1133">Transmembrane helix</keyword>
<feature type="transmembrane region" description="Helical" evidence="1">
    <location>
        <begin position="41"/>
        <end position="59"/>
    </location>
</feature>
<proteinExistence type="predicted"/>
<comment type="caution">
    <text evidence="2">The sequence shown here is derived from an EMBL/GenBank/DDBJ whole genome shotgun (WGS) entry which is preliminary data.</text>
</comment>
<dbReference type="AlphaFoldDB" id="A0A511ZC46"/>